<keyword evidence="2" id="KW-1185">Reference proteome</keyword>
<accession>A0ABU5R7R6</accession>
<dbReference type="EMBL" id="JAYFSI010000005">
    <property type="protein sequence ID" value="MEA5362277.1"/>
    <property type="molecule type" value="Genomic_DNA"/>
</dbReference>
<dbReference type="Proteomes" id="UP001304298">
    <property type="component" value="Unassembled WGS sequence"/>
</dbReference>
<gene>
    <name evidence="1" type="ORF">VA596_22260</name>
</gene>
<protein>
    <submittedName>
        <fullName evidence="1">Uncharacterized protein</fullName>
    </submittedName>
</protein>
<reference evidence="1 2" key="1">
    <citation type="submission" date="2023-12" db="EMBL/GenBank/DDBJ databases">
        <title>Amycolatopsis sp. V23-08.</title>
        <authorList>
            <person name="Somphong A."/>
        </authorList>
    </citation>
    <scope>NUCLEOTIDE SEQUENCE [LARGE SCALE GENOMIC DNA]</scope>
    <source>
        <strain evidence="1 2">V23-08</strain>
    </source>
</reference>
<comment type="caution">
    <text evidence="1">The sequence shown here is derived from an EMBL/GenBank/DDBJ whole genome shotgun (WGS) entry which is preliminary data.</text>
</comment>
<name>A0ABU5R7R6_9PSEU</name>
<dbReference type="RefSeq" id="WP_323329761.1">
    <property type="nucleotide sequence ID" value="NZ_JAYFSI010000005.1"/>
</dbReference>
<organism evidence="1 2">
    <name type="scientific">Amycolatopsis heterodermiae</name>
    <dbReference type="NCBI Taxonomy" id="3110235"/>
    <lineage>
        <taxon>Bacteria</taxon>
        <taxon>Bacillati</taxon>
        <taxon>Actinomycetota</taxon>
        <taxon>Actinomycetes</taxon>
        <taxon>Pseudonocardiales</taxon>
        <taxon>Pseudonocardiaceae</taxon>
        <taxon>Amycolatopsis</taxon>
    </lineage>
</organism>
<sequence>MTTRPPVTLQEALTDPDPLIRYQARRQRAYESGELVLDSDLVTLERMVEIWQTNRDRQRGHRLRAAELLRAAPRAGRKG</sequence>
<evidence type="ECO:0000313" key="2">
    <source>
        <dbReference type="Proteomes" id="UP001304298"/>
    </source>
</evidence>
<proteinExistence type="predicted"/>
<evidence type="ECO:0000313" key="1">
    <source>
        <dbReference type="EMBL" id="MEA5362277.1"/>
    </source>
</evidence>